<dbReference type="InterPro" id="IPR009057">
    <property type="entry name" value="Homeodomain-like_sf"/>
</dbReference>
<dbReference type="InterPro" id="IPR050109">
    <property type="entry name" value="HTH-type_TetR-like_transc_reg"/>
</dbReference>
<reference evidence="7 9" key="1">
    <citation type="submission" date="2023-07" db="EMBL/GenBank/DDBJ databases">
        <title>Sorghum-associated microbial communities from plants grown in Nebraska, USA.</title>
        <authorList>
            <person name="Schachtman D."/>
        </authorList>
    </citation>
    <scope>NUCLEOTIDE SEQUENCE</scope>
    <source>
        <strain evidence="7">DS1006</strain>
        <strain evidence="8 9">DS1016</strain>
    </source>
</reference>
<keyword evidence="3 5" id="KW-0238">DNA-binding</keyword>
<evidence type="ECO:0000256" key="2">
    <source>
        <dbReference type="ARBA" id="ARBA00023015"/>
    </source>
</evidence>
<dbReference type="InterPro" id="IPR001647">
    <property type="entry name" value="HTH_TetR"/>
</dbReference>
<dbReference type="Pfam" id="PF13977">
    <property type="entry name" value="TetR_C_6"/>
    <property type="match status" value="1"/>
</dbReference>
<dbReference type="PANTHER" id="PTHR30055">
    <property type="entry name" value="HTH-TYPE TRANSCRIPTIONAL REGULATOR RUTR"/>
    <property type="match status" value="1"/>
</dbReference>
<comment type="caution">
    <text evidence="7">The sequence shown here is derived from an EMBL/GenBank/DDBJ whole genome shotgun (WGS) entry which is preliminary data.</text>
</comment>
<accession>A0AAW8D987</accession>
<dbReference type="AlphaFoldDB" id="A0AAW8D987"/>
<dbReference type="InterPro" id="IPR039538">
    <property type="entry name" value="BetI_C"/>
</dbReference>
<organism evidence="7 10">
    <name type="scientific">Arthrobacter bambusae</name>
    <dbReference type="NCBI Taxonomy" id="1338426"/>
    <lineage>
        <taxon>Bacteria</taxon>
        <taxon>Bacillati</taxon>
        <taxon>Actinomycetota</taxon>
        <taxon>Actinomycetes</taxon>
        <taxon>Micrococcales</taxon>
        <taxon>Micrococcaceae</taxon>
        <taxon>Arthrobacter</taxon>
    </lineage>
</organism>
<keyword evidence="4" id="KW-0804">Transcription</keyword>
<gene>
    <name evidence="7" type="ORF">J2S90_001241</name>
    <name evidence="8" type="ORF">J2S93_000459</name>
</gene>
<keyword evidence="9" id="KW-1185">Reference proteome</keyword>
<feature type="domain" description="HTH tetR-type" evidence="6">
    <location>
        <begin position="8"/>
        <end position="68"/>
    </location>
</feature>
<evidence type="ECO:0000313" key="8">
    <source>
        <dbReference type="EMBL" id="MDQ0179052.1"/>
    </source>
</evidence>
<protein>
    <submittedName>
        <fullName evidence="7">AcrR family transcriptional regulator</fullName>
    </submittedName>
</protein>
<evidence type="ECO:0000256" key="1">
    <source>
        <dbReference type="ARBA" id="ARBA00022491"/>
    </source>
</evidence>
<dbReference type="EMBL" id="JAUSTF010000001">
    <property type="protein sequence ID" value="MDQ0179052.1"/>
    <property type="molecule type" value="Genomic_DNA"/>
</dbReference>
<evidence type="ECO:0000313" key="10">
    <source>
        <dbReference type="Proteomes" id="UP001242995"/>
    </source>
</evidence>
<feature type="DNA-binding region" description="H-T-H motif" evidence="5">
    <location>
        <begin position="31"/>
        <end position="50"/>
    </location>
</feature>
<dbReference type="GO" id="GO:0000976">
    <property type="term" value="F:transcription cis-regulatory region binding"/>
    <property type="evidence" value="ECO:0007669"/>
    <property type="project" value="TreeGrafter"/>
</dbReference>
<evidence type="ECO:0000256" key="5">
    <source>
        <dbReference type="PROSITE-ProRule" id="PRU00335"/>
    </source>
</evidence>
<dbReference type="PROSITE" id="PS50977">
    <property type="entry name" value="HTH_TETR_2"/>
    <property type="match status" value="1"/>
</dbReference>
<dbReference type="InterPro" id="IPR036271">
    <property type="entry name" value="Tet_transcr_reg_TetR-rel_C_sf"/>
</dbReference>
<dbReference type="Pfam" id="PF00440">
    <property type="entry name" value="TetR_N"/>
    <property type="match status" value="1"/>
</dbReference>
<keyword evidence="1" id="KW-0678">Repressor</keyword>
<dbReference type="Proteomes" id="UP001242995">
    <property type="component" value="Unassembled WGS sequence"/>
</dbReference>
<evidence type="ECO:0000259" key="6">
    <source>
        <dbReference type="PROSITE" id="PS50977"/>
    </source>
</evidence>
<dbReference type="EMBL" id="JAUSRG010000002">
    <property type="protein sequence ID" value="MDP9904295.1"/>
    <property type="molecule type" value="Genomic_DNA"/>
</dbReference>
<dbReference type="SUPFAM" id="SSF46689">
    <property type="entry name" value="Homeodomain-like"/>
    <property type="match status" value="1"/>
</dbReference>
<dbReference type="SUPFAM" id="SSF48498">
    <property type="entry name" value="Tetracyclin repressor-like, C-terminal domain"/>
    <property type="match status" value="1"/>
</dbReference>
<evidence type="ECO:0000313" key="7">
    <source>
        <dbReference type="EMBL" id="MDP9904295.1"/>
    </source>
</evidence>
<evidence type="ECO:0000256" key="4">
    <source>
        <dbReference type="ARBA" id="ARBA00023163"/>
    </source>
</evidence>
<dbReference type="GO" id="GO:0003700">
    <property type="term" value="F:DNA-binding transcription factor activity"/>
    <property type="evidence" value="ECO:0007669"/>
    <property type="project" value="TreeGrafter"/>
</dbReference>
<keyword evidence="2" id="KW-0805">Transcription regulation</keyword>
<name>A0AAW8D987_9MICC</name>
<evidence type="ECO:0000256" key="3">
    <source>
        <dbReference type="ARBA" id="ARBA00023125"/>
    </source>
</evidence>
<dbReference type="RefSeq" id="WP_059389965.1">
    <property type="nucleotide sequence ID" value="NZ_JAUSRG010000002.1"/>
</dbReference>
<dbReference type="PANTHER" id="PTHR30055:SF234">
    <property type="entry name" value="HTH-TYPE TRANSCRIPTIONAL REGULATOR BETI"/>
    <property type="match status" value="1"/>
</dbReference>
<sequence>MPKIVDHDKRRVELVEATWRIIASRGIEGATMREIATEAGFANGALKPYFPTKDDLLTFAFGHVFNQTNSRMSDSTAGLRGLSALRSYCHEILPLDAERLNEARIAIAFWQRALTDPAKAALHDSSMEQWRDALFDKLREARELGELKEGLNDDDIVGGIMTFALGAQITATLTPEHHSADQLRSQLETYISLISSEKGDLVPTAGSKGSA</sequence>
<dbReference type="Gene3D" id="1.10.357.10">
    <property type="entry name" value="Tetracycline Repressor, domain 2"/>
    <property type="match status" value="1"/>
</dbReference>
<dbReference type="Proteomes" id="UP001230951">
    <property type="component" value="Unassembled WGS sequence"/>
</dbReference>
<evidence type="ECO:0000313" key="9">
    <source>
        <dbReference type="Proteomes" id="UP001230951"/>
    </source>
</evidence>
<proteinExistence type="predicted"/>